<dbReference type="Pfam" id="PF01868">
    <property type="entry name" value="RNase_P-MRP_p29"/>
    <property type="match status" value="1"/>
</dbReference>
<comment type="subcellular location">
    <subcellularLocation>
        <location evidence="1">Nucleus</location>
    </subcellularLocation>
</comment>
<dbReference type="AlphaFoldDB" id="A0A9P8SZI5"/>
<evidence type="ECO:0000256" key="1">
    <source>
        <dbReference type="ARBA" id="ARBA00004123"/>
    </source>
</evidence>
<dbReference type="GO" id="GO:0030677">
    <property type="term" value="C:ribonuclease P complex"/>
    <property type="evidence" value="ECO:0007669"/>
    <property type="project" value="InterPro"/>
</dbReference>
<dbReference type="PANTHER" id="PTHR13348">
    <property type="entry name" value="RIBONUCLEASE P SUBUNIT P29"/>
    <property type="match status" value="1"/>
</dbReference>
<dbReference type="SUPFAM" id="SSF101744">
    <property type="entry name" value="Rof/RNase P subunit-like"/>
    <property type="match status" value="1"/>
</dbReference>
<comment type="caution">
    <text evidence="4">The sequence shown here is derived from an EMBL/GenBank/DDBJ whole genome shotgun (WGS) entry which is preliminary data.</text>
</comment>
<dbReference type="GeneID" id="70239001"/>
<evidence type="ECO:0000313" key="5">
    <source>
        <dbReference type="Proteomes" id="UP000769157"/>
    </source>
</evidence>
<dbReference type="GO" id="GO:0033204">
    <property type="term" value="F:ribonuclease P RNA binding"/>
    <property type="evidence" value="ECO:0007669"/>
    <property type="project" value="InterPro"/>
</dbReference>
<dbReference type="Gene3D" id="2.30.30.210">
    <property type="entry name" value="Ribonuclease P/MRP, subunit p29"/>
    <property type="match status" value="1"/>
</dbReference>
<sequence>MDRKNTVERLLLSRSSKFCDDKQISELLDTRYSVTGSQKSYLSLKPTDGSRSTNKNTKKSLLGSIVSFRDDRKPSSRKTKNEFKSFVKDSLRYQNKLAKKLQNRLRRDPQLLRNIEDISKLKMCKDLILYEDYIEMNRLWNEYARELIGTSNHIPTITSKITSSELIGAELEVTQSSCIDNIGLKGIVLWDSQHNFVLIVPRKQNWKTDTINIEPTYTTKELIGGLKVISKERTYFKLRIKSDIDDIDFEIIGNRLMIRSTDRATRRFKNHSVNDIDI</sequence>
<gene>
    <name evidence="4" type="ORF">OGAPHI_007037</name>
</gene>
<protein>
    <recommendedName>
        <fullName evidence="3">Ribonuclease P protein subunit</fullName>
    </recommendedName>
</protein>
<dbReference type="GO" id="GO:0000172">
    <property type="term" value="C:ribonuclease MRP complex"/>
    <property type="evidence" value="ECO:0007669"/>
    <property type="project" value="InterPro"/>
</dbReference>
<dbReference type="SMART" id="SM00538">
    <property type="entry name" value="POP4"/>
    <property type="match status" value="1"/>
</dbReference>
<proteinExistence type="inferred from homology"/>
<keyword evidence="3" id="KW-0539">Nucleus</keyword>
<dbReference type="RefSeq" id="XP_046058154.1">
    <property type="nucleotide sequence ID" value="XM_046208389.1"/>
</dbReference>
<dbReference type="OrthoDB" id="124041at2759"/>
<keyword evidence="3" id="KW-0819">tRNA processing</keyword>
<dbReference type="InterPro" id="IPR023534">
    <property type="entry name" value="Rof/RNase_P-like"/>
</dbReference>
<dbReference type="InterPro" id="IPR002730">
    <property type="entry name" value="Rpp29/RNP1"/>
</dbReference>
<evidence type="ECO:0000256" key="2">
    <source>
        <dbReference type="ARBA" id="ARBA00006181"/>
    </source>
</evidence>
<dbReference type="InterPro" id="IPR016848">
    <property type="entry name" value="RNase_P/MRP_Rpp29-subunit"/>
</dbReference>
<keyword evidence="5" id="KW-1185">Reference proteome</keyword>
<reference evidence="4" key="2">
    <citation type="submission" date="2021-01" db="EMBL/GenBank/DDBJ databases">
        <authorList>
            <person name="Schikora-Tamarit M.A."/>
        </authorList>
    </citation>
    <scope>NUCLEOTIDE SEQUENCE</scope>
    <source>
        <strain evidence="4">CBS6075</strain>
    </source>
</reference>
<dbReference type="GO" id="GO:0005634">
    <property type="term" value="C:nucleus"/>
    <property type="evidence" value="ECO:0007669"/>
    <property type="project" value="UniProtKB-SubCell"/>
</dbReference>
<name>A0A9P8SZI5_9ASCO</name>
<evidence type="ECO:0000313" key="4">
    <source>
        <dbReference type="EMBL" id="KAH3660451.1"/>
    </source>
</evidence>
<dbReference type="GO" id="GO:0006364">
    <property type="term" value="P:rRNA processing"/>
    <property type="evidence" value="ECO:0007669"/>
    <property type="project" value="TreeGrafter"/>
</dbReference>
<comment type="similarity">
    <text evidence="2">Belongs to the eukaryotic/archaeal RNase P protein component 1 family.</text>
</comment>
<evidence type="ECO:0000256" key="3">
    <source>
        <dbReference type="PIRNR" id="PIRNR027081"/>
    </source>
</evidence>
<dbReference type="PANTHER" id="PTHR13348:SF0">
    <property type="entry name" value="RIBONUCLEASE P PROTEIN SUBUNIT P29"/>
    <property type="match status" value="1"/>
</dbReference>
<organism evidence="4 5">
    <name type="scientific">Ogataea philodendri</name>
    <dbReference type="NCBI Taxonomy" id="1378263"/>
    <lineage>
        <taxon>Eukaryota</taxon>
        <taxon>Fungi</taxon>
        <taxon>Dikarya</taxon>
        <taxon>Ascomycota</taxon>
        <taxon>Saccharomycotina</taxon>
        <taxon>Pichiomycetes</taxon>
        <taxon>Pichiales</taxon>
        <taxon>Pichiaceae</taxon>
        <taxon>Ogataea</taxon>
    </lineage>
</organism>
<reference evidence="4" key="1">
    <citation type="journal article" date="2021" name="Open Biol.">
        <title>Shared evolutionary footprints suggest mitochondrial oxidative damage underlies multiple complex I losses in fungi.</title>
        <authorList>
            <person name="Schikora-Tamarit M.A."/>
            <person name="Marcet-Houben M."/>
            <person name="Nosek J."/>
            <person name="Gabaldon T."/>
        </authorList>
    </citation>
    <scope>NUCLEOTIDE SEQUENCE</scope>
    <source>
        <strain evidence="4">CBS6075</strain>
    </source>
</reference>
<accession>A0A9P8SZI5</accession>
<dbReference type="PIRSF" id="PIRSF027081">
    <property type="entry name" value="RNase_P/MRP_p29_subunit"/>
    <property type="match status" value="1"/>
</dbReference>
<dbReference type="Proteomes" id="UP000769157">
    <property type="component" value="Unassembled WGS sequence"/>
</dbReference>
<dbReference type="GO" id="GO:0001682">
    <property type="term" value="P:tRNA 5'-leader removal"/>
    <property type="evidence" value="ECO:0007669"/>
    <property type="project" value="InterPro"/>
</dbReference>
<dbReference type="EMBL" id="JAEUBE010000504">
    <property type="protein sequence ID" value="KAH3660451.1"/>
    <property type="molecule type" value="Genomic_DNA"/>
</dbReference>
<dbReference type="InterPro" id="IPR036980">
    <property type="entry name" value="RNase_P/MRP_Rpp29_sf"/>
</dbReference>